<evidence type="ECO:0000313" key="1">
    <source>
        <dbReference type="EMBL" id="KAK6623256.1"/>
    </source>
</evidence>
<sequence>MSEVSLRLPVVEKICVSDKKSFIFLCAVELTTVQRRRISSPSCWTPAAGSVPTSTPTTPTNTWCCLVWLLFFPVINMHVGLCQRHFACVAYKLT</sequence>
<accession>A0AAN8NZ93</accession>
<reference evidence="1 2" key="1">
    <citation type="submission" date="2023-10" db="EMBL/GenBank/DDBJ databases">
        <title>Genomes of two closely related lineages of the louse Polyplax serrata with different host specificities.</title>
        <authorList>
            <person name="Martinu J."/>
            <person name="Tarabai H."/>
            <person name="Stefka J."/>
            <person name="Hypsa V."/>
        </authorList>
    </citation>
    <scope>NUCLEOTIDE SEQUENCE [LARGE SCALE GENOMIC DNA]</scope>
    <source>
        <strain evidence="1">HR10_N</strain>
    </source>
</reference>
<evidence type="ECO:0000313" key="2">
    <source>
        <dbReference type="Proteomes" id="UP001372834"/>
    </source>
</evidence>
<comment type="caution">
    <text evidence="1">The sequence shown here is derived from an EMBL/GenBank/DDBJ whole genome shotgun (WGS) entry which is preliminary data.</text>
</comment>
<gene>
    <name evidence="1" type="ORF">RUM43_009108</name>
</gene>
<proteinExistence type="predicted"/>
<name>A0AAN8NZ93_POLSC</name>
<protein>
    <submittedName>
        <fullName evidence="1">Uncharacterized protein</fullName>
    </submittedName>
</protein>
<dbReference type="EMBL" id="JAWJWE010000038">
    <property type="protein sequence ID" value="KAK6623256.1"/>
    <property type="molecule type" value="Genomic_DNA"/>
</dbReference>
<organism evidence="1 2">
    <name type="scientific">Polyplax serrata</name>
    <name type="common">Common mouse louse</name>
    <dbReference type="NCBI Taxonomy" id="468196"/>
    <lineage>
        <taxon>Eukaryota</taxon>
        <taxon>Metazoa</taxon>
        <taxon>Ecdysozoa</taxon>
        <taxon>Arthropoda</taxon>
        <taxon>Hexapoda</taxon>
        <taxon>Insecta</taxon>
        <taxon>Pterygota</taxon>
        <taxon>Neoptera</taxon>
        <taxon>Paraneoptera</taxon>
        <taxon>Psocodea</taxon>
        <taxon>Troctomorpha</taxon>
        <taxon>Phthiraptera</taxon>
        <taxon>Anoplura</taxon>
        <taxon>Polyplacidae</taxon>
        <taxon>Polyplax</taxon>
    </lineage>
</organism>
<dbReference type="Proteomes" id="UP001372834">
    <property type="component" value="Unassembled WGS sequence"/>
</dbReference>
<dbReference type="AlphaFoldDB" id="A0AAN8NZ93"/>